<comment type="caution">
    <text evidence="8">The sequence shown here is derived from an EMBL/GenBank/DDBJ whole genome shotgun (WGS) entry which is preliminary data.</text>
</comment>
<dbReference type="InterPro" id="IPR032831">
    <property type="entry name" value="LptM_cons"/>
</dbReference>
<accession>A0A4Y8UG42</accession>
<keyword evidence="9" id="KW-1185">Reference proteome</keyword>
<keyword evidence="5" id="KW-0998">Cell outer membrane</keyword>
<keyword evidence="2" id="KW-0732">Signal</keyword>
<evidence type="ECO:0000256" key="3">
    <source>
        <dbReference type="ARBA" id="ARBA00023136"/>
    </source>
</evidence>
<dbReference type="Pfam" id="PF13627">
    <property type="entry name" value="LptM_cons"/>
    <property type="match status" value="1"/>
</dbReference>
<dbReference type="PROSITE" id="PS51257">
    <property type="entry name" value="PROKAR_LIPOPROTEIN"/>
    <property type="match status" value="1"/>
</dbReference>
<evidence type="ECO:0000256" key="1">
    <source>
        <dbReference type="ARBA" id="ARBA00004459"/>
    </source>
</evidence>
<dbReference type="EMBL" id="SPIA01000003">
    <property type="protein sequence ID" value="TFH67342.1"/>
    <property type="molecule type" value="Genomic_DNA"/>
</dbReference>
<keyword evidence="4" id="KW-0564">Palmitate</keyword>
<evidence type="ECO:0000256" key="4">
    <source>
        <dbReference type="ARBA" id="ARBA00023139"/>
    </source>
</evidence>
<proteinExistence type="predicted"/>
<feature type="region of interest" description="Disordered" evidence="7">
    <location>
        <begin position="30"/>
        <end position="50"/>
    </location>
</feature>
<gene>
    <name evidence="8" type="ORF">E3W66_07550</name>
</gene>
<dbReference type="Proteomes" id="UP000298133">
    <property type="component" value="Unassembled WGS sequence"/>
</dbReference>
<protein>
    <recommendedName>
        <fullName evidence="10">Lipopeptide</fullName>
    </recommendedName>
</protein>
<evidence type="ECO:0000256" key="5">
    <source>
        <dbReference type="ARBA" id="ARBA00023237"/>
    </source>
</evidence>
<evidence type="ECO:0000313" key="9">
    <source>
        <dbReference type="Proteomes" id="UP000298133"/>
    </source>
</evidence>
<dbReference type="GO" id="GO:0009279">
    <property type="term" value="C:cell outer membrane"/>
    <property type="evidence" value="ECO:0007669"/>
    <property type="project" value="UniProtKB-SubCell"/>
</dbReference>
<reference evidence="8 9" key="1">
    <citation type="submission" date="2019-03" db="EMBL/GenBank/DDBJ databases">
        <title>Draft genome of Gammaproteobacteria bacterium LSUCC0057, a member of the SAR92 clade.</title>
        <authorList>
            <person name="Lanclos V.C."/>
            <person name="Doiron C."/>
            <person name="Henson M.W."/>
            <person name="Thrash J.C."/>
        </authorList>
    </citation>
    <scope>NUCLEOTIDE SEQUENCE [LARGE SCALE GENOMIC DNA]</scope>
    <source>
        <strain evidence="8 9">LSUCC0057</strain>
    </source>
</reference>
<evidence type="ECO:0008006" key="10">
    <source>
        <dbReference type="Google" id="ProtNLM"/>
    </source>
</evidence>
<evidence type="ECO:0000256" key="6">
    <source>
        <dbReference type="ARBA" id="ARBA00023288"/>
    </source>
</evidence>
<evidence type="ECO:0000313" key="8">
    <source>
        <dbReference type="EMBL" id="TFH67342.1"/>
    </source>
</evidence>
<dbReference type="NCBIfam" id="NF047847">
    <property type="entry name" value="SS_mature_LptM"/>
    <property type="match status" value="1"/>
</dbReference>
<dbReference type="AlphaFoldDB" id="A0A4Y8UG42"/>
<evidence type="ECO:0000256" key="7">
    <source>
        <dbReference type="SAM" id="MobiDB-lite"/>
    </source>
</evidence>
<name>A0A4Y8UG42_9GAMM</name>
<keyword evidence="3" id="KW-0472">Membrane</keyword>
<organism evidence="8 9">
    <name type="scientific">Gammaproteobacteria bacterium LSUCC0057</name>
    <dbReference type="NCBI Taxonomy" id="2559237"/>
    <lineage>
        <taxon>Bacteria</taxon>
        <taxon>Pseudomonadati</taxon>
        <taxon>Pseudomonadota</taxon>
        <taxon>Gammaproteobacteria</taxon>
        <taxon>Cellvibrionales</taxon>
        <taxon>Porticoccaceae</taxon>
        <taxon>SAR92 clade</taxon>
    </lineage>
</organism>
<evidence type="ECO:0000256" key="2">
    <source>
        <dbReference type="ARBA" id="ARBA00022729"/>
    </source>
</evidence>
<keyword evidence="6" id="KW-0449">Lipoprotein</keyword>
<comment type="subcellular location">
    <subcellularLocation>
        <location evidence="1">Cell outer membrane</location>
        <topology evidence="1">Lipid-anchor</topology>
    </subcellularLocation>
</comment>
<sequence>MYKSLFRPRRRSLSALALLLLTLTTLACGNKGPLYLPDAEPNGERRSEPS</sequence>